<dbReference type="EMBL" id="JAUFPN010000103">
    <property type="protein sequence ID" value="MDN3564511.1"/>
    <property type="molecule type" value="Genomic_DNA"/>
</dbReference>
<evidence type="ECO:0000313" key="2">
    <source>
        <dbReference type="EMBL" id="MDN3564511.1"/>
    </source>
</evidence>
<accession>A0ABT8A540</accession>
<evidence type="ECO:0000256" key="1">
    <source>
        <dbReference type="SAM" id="MobiDB-lite"/>
    </source>
</evidence>
<protein>
    <submittedName>
        <fullName evidence="2">Uncharacterized protein</fullName>
    </submittedName>
</protein>
<sequence length="111" mass="12092">MASSGLKRRPSGLELAGALAPLTGDLPSTSGRVDVQSQAEPPKAIAQPAPQRVELVQVNFRVSKGLAKLLARLSEERGSTRRLIAQLLQSDGHEVPEVDLVRPETRRRYDE</sequence>
<feature type="compositionally biased region" description="Polar residues" evidence="1">
    <location>
        <begin position="26"/>
        <end position="39"/>
    </location>
</feature>
<dbReference type="Proteomes" id="UP001529369">
    <property type="component" value="Unassembled WGS sequence"/>
</dbReference>
<evidence type="ECO:0000313" key="3">
    <source>
        <dbReference type="Proteomes" id="UP001529369"/>
    </source>
</evidence>
<reference evidence="3" key="1">
    <citation type="journal article" date="2019" name="Int. J. Syst. Evol. Microbiol.">
        <title>The Global Catalogue of Microorganisms (GCM) 10K type strain sequencing project: providing services to taxonomists for standard genome sequencing and annotation.</title>
        <authorList>
            <consortium name="The Broad Institute Genomics Platform"/>
            <consortium name="The Broad Institute Genome Sequencing Center for Infectious Disease"/>
            <person name="Wu L."/>
            <person name="Ma J."/>
        </authorList>
    </citation>
    <scope>NUCLEOTIDE SEQUENCE [LARGE SCALE GENOMIC DNA]</scope>
    <source>
        <strain evidence="3">CECT 7131</strain>
    </source>
</reference>
<name>A0ABT8A540_9PROT</name>
<keyword evidence="3" id="KW-1185">Reference proteome</keyword>
<proteinExistence type="predicted"/>
<gene>
    <name evidence="2" type="ORF">QWZ14_09060</name>
</gene>
<organism evidence="2 3">
    <name type="scientific">Paeniroseomonas aquatica</name>
    <dbReference type="NCBI Taxonomy" id="373043"/>
    <lineage>
        <taxon>Bacteria</taxon>
        <taxon>Pseudomonadati</taxon>
        <taxon>Pseudomonadota</taxon>
        <taxon>Alphaproteobacteria</taxon>
        <taxon>Acetobacterales</taxon>
        <taxon>Acetobacteraceae</taxon>
        <taxon>Paeniroseomonas</taxon>
    </lineage>
</organism>
<dbReference type="RefSeq" id="WP_290316310.1">
    <property type="nucleotide sequence ID" value="NZ_JAUFPN010000103.1"/>
</dbReference>
<comment type="caution">
    <text evidence="2">The sequence shown here is derived from an EMBL/GenBank/DDBJ whole genome shotgun (WGS) entry which is preliminary data.</text>
</comment>
<feature type="region of interest" description="Disordered" evidence="1">
    <location>
        <begin position="22"/>
        <end position="46"/>
    </location>
</feature>